<dbReference type="InterPro" id="IPR010998">
    <property type="entry name" value="Integrase_recombinase_N"/>
</dbReference>
<dbReference type="Pfam" id="PF00589">
    <property type="entry name" value="Phage_integrase"/>
    <property type="match status" value="1"/>
</dbReference>
<protein>
    <submittedName>
        <fullName evidence="5">Unannotated protein</fullName>
    </submittedName>
</protein>
<feature type="domain" description="Tyr recombinase" evidence="4">
    <location>
        <begin position="180"/>
        <end position="371"/>
    </location>
</feature>
<accession>A0A6J6F0K9</accession>
<dbReference type="Gene3D" id="1.10.443.10">
    <property type="entry name" value="Intergrase catalytic core"/>
    <property type="match status" value="1"/>
</dbReference>
<evidence type="ECO:0000256" key="2">
    <source>
        <dbReference type="ARBA" id="ARBA00023125"/>
    </source>
</evidence>
<dbReference type="PANTHER" id="PTHR30349:SF64">
    <property type="entry name" value="PROPHAGE INTEGRASE INTD-RELATED"/>
    <property type="match status" value="1"/>
</dbReference>
<sequence>MATAAKRRAKGEGTVYKDEARGDFTGLITIDGKRRRVRGKTKKEVTEKLGALRFADPVVARLDRSVTLAALLDDWMTNVVARRLADEEIAPATAEAHEWAVRLWTHYAGKVKLVNLTTLAAEKAMGEMSTASTPLSRASLVKIRSTLNQACRWGQRHDYLVRNPAEAIELPASKELAPKRDKAALTAGDQKKLMRALKGTQFELLFVTMMQTGLRVGEVLALGIDALNLDGDPATIAVVRGIRATRGKGRLSDELKTKGARRTLAIPQDLADRLHDYVIDNAPDDLLWTQADGVNPVDRSTVRKELAAACAKAKINQVSPTELRHTAATQMVDAGLPLHRVADVLGHTTTRMLQETYRHTPEVVHGADVLSLR</sequence>
<reference evidence="5" key="1">
    <citation type="submission" date="2020-05" db="EMBL/GenBank/DDBJ databases">
        <authorList>
            <person name="Chiriac C."/>
            <person name="Salcher M."/>
            <person name="Ghai R."/>
            <person name="Kavagutti S V."/>
        </authorList>
    </citation>
    <scope>NUCLEOTIDE SEQUENCE</scope>
</reference>
<keyword evidence="3" id="KW-0233">DNA recombination</keyword>
<evidence type="ECO:0000313" key="5">
    <source>
        <dbReference type="EMBL" id="CAB4580503.1"/>
    </source>
</evidence>
<dbReference type="SUPFAM" id="SSF56349">
    <property type="entry name" value="DNA breaking-rejoining enzymes"/>
    <property type="match status" value="1"/>
</dbReference>
<dbReference type="CDD" id="cd01189">
    <property type="entry name" value="INT_ICEBs1_C_like"/>
    <property type="match status" value="1"/>
</dbReference>
<evidence type="ECO:0000256" key="1">
    <source>
        <dbReference type="ARBA" id="ARBA00008857"/>
    </source>
</evidence>
<dbReference type="InterPro" id="IPR011010">
    <property type="entry name" value="DNA_brk_join_enz"/>
</dbReference>
<evidence type="ECO:0000259" key="4">
    <source>
        <dbReference type="PROSITE" id="PS51898"/>
    </source>
</evidence>
<evidence type="ECO:0000256" key="3">
    <source>
        <dbReference type="ARBA" id="ARBA00023172"/>
    </source>
</evidence>
<dbReference type="InterPro" id="IPR002104">
    <property type="entry name" value="Integrase_catalytic"/>
</dbReference>
<dbReference type="PANTHER" id="PTHR30349">
    <property type="entry name" value="PHAGE INTEGRASE-RELATED"/>
    <property type="match status" value="1"/>
</dbReference>
<dbReference type="Gene3D" id="1.10.150.130">
    <property type="match status" value="1"/>
</dbReference>
<name>A0A6J6F0K9_9ZZZZ</name>
<keyword evidence="2" id="KW-0238">DNA-binding</keyword>
<dbReference type="InterPro" id="IPR050090">
    <property type="entry name" value="Tyrosine_recombinase_XerCD"/>
</dbReference>
<dbReference type="GO" id="GO:0015074">
    <property type="term" value="P:DNA integration"/>
    <property type="evidence" value="ECO:0007669"/>
    <property type="project" value="InterPro"/>
</dbReference>
<comment type="similarity">
    <text evidence="1">Belongs to the 'phage' integrase family.</text>
</comment>
<dbReference type="InterPro" id="IPR013762">
    <property type="entry name" value="Integrase-like_cat_sf"/>
</dbReference>
<dbReference type="PROSITE" id="PS51898">
    <property type="entry name" value="TYR_RECOMBINASE"/>
    <property type="match status" value="1"/>
</dbReference>
<organism evidence="5">
    <name type="scientific">freshwater metagenome</name>
    <dbReference type="NCBI Taxonomy" id="449393"/>
    <lineage>
        <taxon>unclassified sequences</taxon>
        <taxon>metagenomes</taxon>
        <taxon>ecological metagenomes</taxon>
    </lineage>
</organism>
<dbReference type="GO" id="GO:0003677">
    <property type="term" value="F:DNA binding"/>
    <property type="evidence" value="ECO:0007669"/>
    <property type="project" value="UniProtKB-KW"/>
</dbReference>
<dbReference type="GO" id="GO:0006310">
    <property type="term" value="P:DNA recombination"/>
    <property type="evidence" value="ECO:0007669"/>
    <property type="project" value="UniProtKB-KW"/>
</dbReference>
<proteinExistence type="inferred from homology"/>
<dbReference type="AlphaFoldDB" id="A0A6J6F0K9"/>
<gene>
    <name evidence="5" type="ORF">UFOPK1711_01149</name>
</gene>
<dbReference type="EMBL" id="CAEZTR010000067">
    <property type="protein sequence ID" value="CAB4580503.1"/>
    <property type="molecule type" value="Genomic_DNA"/>
</dbReference>